<dbReference type="Pfam" id="PF21175">
    <property type="entry name" value="RecR_C"/>
    <property type="match status" value="1"/>
</dbReference>
<dbReference type="PANTHER" id="PTHR30446:SF0">
    <property type="entry name" value="RECOMBINATION PROTEIN RECR"/>
    <property type="match status" value="1"/>
</dbReference>
<keyword evidence="3 7" id="KW-0863">Zinc-finger</keyword>
<dbReference type="InterPro" id="IPR023627">
    <property type="entry name" value="Rcmb_RecR"/>
</dbReference>
<evidence type="ECO:0000256" key="1">
    <source>
        <dbReference type="ARBA" id="ARBA00022723"/>
    </source>
</evidence>
<dbReference type="InterPro" id="IPR006171">
    <property type="entry name" value="TOPRIM_dom"/>
</dbReference>
<keyword evidence="1 7" id="KW-0479">Metal-binding</keyword>
<dbReference type="GO" id="GO:0006281">
    <property type="term" value="P:DNA repair"/>
    <property type="evidence" value="ECO:0007669"/>
    <property type="project" value="UniProtKB-UniRule"/>
</dbReference>
<dbReference type="InterPro" id="IPR034137">
    <property type="entry name" value="TOPRIM_RecR"/>
</dbReference>
<dbReference type="CDD" id="cd01025">
    <property type="entry name" value="TOPRIM_recR"/>
    <property type="match status" value="1"/>
</dbReference>
<dbReference type="RefSeq" id="WP_006500472.1">
    <property type="nucleotide sequence ID" value="NZ_CP011013.1"/>
</dbReference>
<protein>
    <recommendedName>
        <fullName evidence="7">Recombination protein RecR</fullName>
    </recommendedName>
</protein>
<dbReference type="OrthoDB" id="9802672at2"/>
<keyword evidence="4 7" id="KW-0862">Zinc</keyword>
<dbReference type="Pfam" id="PF13662">
    <property type="entry name" value="Toprim_4"/>
    <property type="match status" value="1"/>
</dbReference>
<dbReference type="Proteomes" id="UP000003645">
    <property type="component" value="Chromosome"/>
</dbReference>
<organism evidence="9 10">
    <name type="scientific">Limosilactobacillus mucosae LM1</name>
    <dbReference type="NCBI Taxonomy" id="1130798"/>
    <lineage>
        <taxon>Bacteria</taxon>
        <taxon>Bacillati</taxon>
        <taxon>Bacillota</taxon>
        <taxon>Bacilli</taxon>
        <taxon>Lactobacillales</taxon>
        <taxon>Lactobacillaceae</taxon>
        <taxon>Limosilactobacillus</taxon>
    </lineage>
</organism>
<keyword evidence="5 7" id="KW-0233">DNA recombination</keyword>
<evidence type="ECO:0000259" key="8">
    <source>
        <dbReference type="PROSITE" id="PS50880"/>
    </source>
</evidence>
<accession>A0A0D4CMM8</accession>
<dbReference type="HOGENOM" id="CLU_060739_1_0_9"/>
<dbReference type="InterPro" id="IPR015967">
    <property type="entry name" value="Rcmb_RecR_Znf"/>
</dbReference>
<evidence type="ECO:0000313" key="9">
    <source>
        <dbReference type="EMBL" id="AJT51170.1"/>
    </source>
</evidence>
<comment type="similarity">
    <text evidence="7">Belongs to the RecR family.</text>
</comment>
<dbReference type="Gene3D" id="3.30.60.80">
    <property type="match status" value="1"/>
</dbReference>
<dbReference type="Gene3D" id="3.40.1360.10">
    <property type="match status" value="1"/>
</dbReference>
<dbReference type="GO" id="GO:0006310">
    <property type="term" value="P:DNA recombination"/>
    <property type="evidence" value="ECO:0007669"/>
    <property type="project" value="UniProtKB-UniRule"/>
</dbReference>
<reference evidence="9 10" key="1">
    <citation type="journal article" date="2012" name="J. Bacteriol.">
        <title>Genome sequence of Lactobacillus mucosae LM1, isolated from piglet feces.</title>
        <authorList>
            <person name="Lee J.H."/>
            <person name="Valeriano V.D."/>
            <person name="Shin Y.R."/>
            <person name="Chae J.P."/>
            <person name="Kim G.B."/>
            <person name="Ham J.S."/>
            <person name="Chun J."/>
            <person name="Kang D.K."/>
        </authorList>
    </citation>
    <scope>NUCLEOTIDE SEQUENCE [LARGE SCALE GENOMIC DNA]</scope>
    <source>
        <strain evidence="9 10">LM1</strain>
    </source>
</reference>
<dbReference type="SMART" id="SM00493">
    <property type="entry name" value="TOPRIM"/>
    <property type="match status" value="1"/>
</dbReference>
<dbReference type="GeneID" id="57113415"/>
<keyword evidence="10" id="KW-1185">Reference proteome</keyword>
<dbReference type="EMBL" id="CP011013">
    <property type="protein sequence ID" value="AJT51170.1"/>
    <property type="molecule type" value="Genomic_DNA"/>
</dbReference>
<evidence type="ECO:0000256" key="7">
    <source>
        <dbReference type="HAMAP-Rule" id="MF_00017"/>
    </source>
</evidence>
<evidence type="ECO:0000256" key="6">
    <source>
        <dbReference type="ARBA" id="ARBA00023204"/>
    </source>
</evidence>
<evidence type="ECO:0000256" key="4">
    <source>
        <dbReference type="ARBA" id="ARBA00022833"/>
    </source>
</evidence>
<dbReference type="Pfam" id="PF21176">
    <property type="entry name" value="RecR_HhH"/>
    <property type="match status" value="1"/>
</dbReference>
<dbReference type="STRING" id="1130798.LBLM1_09490"/>
<dbReference type="PANTHER" id="PTHR30446">
    <property type="entry name" value="RECOMBINATION PROTEIN RECR"/>
    <property type="match status" value="1"/>
</dbReference>
<keyword evidence="2 7" id="KW-0227">DNA damage</keyword>
<sequence length="199" mass="22172">MQYPEPIAKLIDSYMKLPGIGEKTATRLAFYTLGMDQKDVEDFAKSLLSVKKDLHYCSICGFITEDDPCPICRDKSRDRSTILVVEHSQDIMAMERMHEYHGLYHVLHGSISPSEGTGPMDINIPALLKRLQKNTEVKEIIVATNASLDGETTAQYLAKLIKPAGIRVTRLAHGLSAGANIDYTDEVTLFRAVQGRTEM</sequence>
<dbReference type="InterPro" id="IPR000093">
    <property type="entry name" value="DNA_Rcmb_RecR"/>
</dbReference>
<feature type="domain" description="Toprim" evidence="8">
    <location>
        <begin position="80"/>
        <end position="176"/>
    </location>
</feature>
<proteinExistence type="inferred from homology"/>
<dbReference type="NCBIfam" id="TIGR00615">
    <property type="entry name" value="recR"/>
    <property type="match status" value="1"/>
</dbReference>
<dbReference type="Gene3D" id="1.10.8.420">
    <property type="entry name" value="RecR Domain 1"/>
    <property type="match status" value="1"/>
</dbReference>
<evidence type="ECO:0000313" key="10">
    <source>
        <dbReference type="Proteomes" id="UP000003645"/>
    </source>
</evidence>
<keyword evidence="6 7" id="KW-0234">DNA repair</keyword>
<evidence type="ECO:0000256" key="2">
    <source>
        <dbReference type="ARBA" id="ARBA00022763"/>
    </source>
</evidence>
<name>A0A0D4CMM8_LIMMU</name>
<dbReference type="Pfam" id="PF02132">
    <property type="entry name" value="RecR_ZnF"/>
    <property type="match status" value="1"/>
</dbReference>
<dbReference type="Gene3D" id="6.10.250.240">
    <property type="match status" value="1"/>
</dbReference>
<dbReference type="HAMAP" id="MF_00017">
    <property type="entry name" value="RecR"/>
    <property type="match status" value="1"/>
</dbReference>
<dbReference type="AlphaFoldDB" id="A0A0D4CMM8"/>
<dbReference type="KEGG" id="lmu:LBLM1_09490"/>
<dbReference type="PROSITE" id="PS50880">
    <property type="entry name" value="TOPRIM"/>
    <property type="match status" value="1"/>
</dbReference>
<dbReference type="GO" id="GO:0008270">
    <property type="term" value="F:zinc ion binding"/>
    <property type="evidence" value="ECO:0007669"/>
    <property type="project" value="UniProtKB-KW"/>
</dbReference>
<comment type="function">
    <text evidence="7">May play a role in DNA repair. It seems to be involved in an RecBC-independent recombinational process of DNA repair. It may act with RecF and RecO.</text>
</comment>
<gene>
    <name evidence="7" type="primary">recR</name>
    <name evidence="9" type="ORF">LBLM1_09490</name>
</gene>
<evidence type="ECO:0000256" key="5">
    <source>
        <dbReference type="ARBA" id="ARBA00023172"/>
    </source>
</evidence>
<dbReference type="GO" id="GO:0003677">
    <property type="term" value="F:DNA binding"/>
    <property type="evidence" value="ECO:0007669"/>
    <property type="project" value="UniProtKB-UniRule"/>
</dbReference>
<dbReference type="SUPFAM" id="SSF111304">
    <property type="entry name" value="Recombination protein RecR"/>
    <property type="match status" value="1"/>
</dbReference>
<evidence type="ECO:0000256" key="3">
    <source>
        <dbReference type="ARBA" id="ARBA00022771"/>
    </source>
</evidence>
<dbReference type="PROSITE" id="PS01300">
    <property type="entry name" value="RECR"/>
    <property type="match status" value="1"/>
</dbReference>
<feature type="zinc finger region" description="C4-type" evidence="7">
    <location>
        <begin position="57"/>
        <end position="72"/>
    </location>
</feature>